<protein>
    <submittedName>
        <fullName evidence="2">Uncharacterized protein</fullName>
    </submittedName>
</protein>
<sequence length="102" mass="11378" precursor="true">MSNVIELLERMGQDASLQSTEEQCIAIKSSGLEESIKEPLLKKDLIKLKKELDICPDVVCIFFPAEDEPEKDSPEKDSPEKDSPEKESPKEDESEIKSVANG</sequence>
<dbReference type="KEGG" id="sse:Ssed_3570"/>
<dbReference type="STRING" id="425104.Ssed_3570"/>
<feature type="region of interest" description="Disordered" evidence="1">
    <location>
        <begin position="65"/>
        <end position="102"/>
    </location>
</feature>
<organism evidence="2 3">
    <name type="scientific">Shewanella sediminis (strain HAW-EB3)</name>
    <dbReference type="NCBI Taxonomy" id="425104"/>
    <lineage>
        <taxon>Bacteria</taxon>
        <taxon>Pseudomonadati</taxon>
        <taxon>Pseudomonadota</taxon>
        <taxon>Gammaproteobacteria</taxon>
        <taxon>Alteromonadales</taxon>
        <taxon>Shewanellaceae</taxon>
        <taxon>Shewanella</taxon>
    </lineage>
</organism>
<name>A8FZA1_SHESH</name>
<dbReference type="AlphaFoldDB" id="A8FZA1"/>
<gene>
    <name evidence="2" type="ordered locus">Ssed_3570</name>
</gene>
<dbReference type="RefSeq" id="WP_012143904.1">
    <property type="nucleotide sequence ID" value="NC_009831.1"/>
</dbReference>
<dbReference type="eggNOG" id="ENOG502ZE6F">
    <property type="taxonomic scope" value="Bacteria"/>
</dbReference>
<proteinExistence type="predicted"/>
<evidence type="ECO:0000313" key="3">
    <source>
        <dbReference type="Proteomes" id="UP000002015"/>
    </source>
</evidence>
<keyword evidence="3" id="KW-1185">Reference proteome</keyword>
<feature type="compositionally biased region" description="Basic and acidic residues" evidence="1">
    <location>
        <begin position="71"/>
        <end position="91"/>
    </location>
</feature>
<dbReference type="Proteomes" id="UP000002015">
    <property type="component" value="Chromosome"/>
</dbReference>
<evidence type="ECO:0000256" key="1">
    <source>
        <dbReference type="SAM" id="MobiDB-lite"/>
    </source>
</evidence>
<dbReference type="EMBL" id="CP000821">
    <property type="protein sequence ID" value="ABV38174.1"/>
    <property type="molecule type" value="Genomic_DNA"/>
</dbReference>
<dbReference type="HOGENOM" id="CLU_179354_0_0_6"/>
<accession>A8FZA1</accession>
<dbReference type="OrthoDB" id="6228912at2"/>
<reference evidence="2 3" key="1">
    <citation type="submission" date="2007-08" db="EMBL/GenBank/DDBJ databases">
        <title>Complete sequence of Shewanella sediminis HAW-EB3.</title>
        <authorList>
            <consortium name="US DOE Joint Genome Institute"/>
            <person name="Copeland A."/>
            <person name="Lucas S."/>
            <person name="Lapidus A."/>
            <person name="Barry K."/>
            <person name="Glavina del Rio T."/>
            <person name="Dalin E."/>
            <person name="Tice H."/>
            <person name="Pitluck S."/>
            <person name="Chertkov O."/>
            <person name="Brettin T."/>
            <person name="Bruce D."/>
            <person name="Detter J.C."/>
            <person name="Han C."/>
            <person name="Schmutz J."/>
            <person name="Larimer F."/>
            <person name="Land M."/>
            <person name="Hauser L."/>
            <person name="Kyrpides N."/>
            <person name="Kim E."/>
            <person name="Zhao J.-S."/>
            <person name="Richardson P."/>
        </authorList>
    </citation>
    <scope>NUCLEOTIDE SEQUENCE [LARGE SCALE GENOMIC DNA]</scope>
    <source>
        <strain evidence="2 3">HAW-EB3</strain>
    </source>
</reference>
<evidence type="ECO:0000313" key="2">
    <source>
        <dbReference type="EMBL" id="ABV38174.1"/>
    </source>
</evidence>